<dbReference type="EC" id="3.4.21.-" evidence="2"/>
<dbReference type="Gene3D" id="2.40.10.10">
    <property type="entry name" value="Trypsin-like serine proteases"/>
    <property type="match status" value="1"/>
</dbReference>
<evidence type="ECO:0000313" key="2">
    <source>
        <dbReference type="EMBL" id="MFC5645019.1"/>
    </source>
</evidence>
<dbReference type="EMBL" id="JBHSOC010000060">
    <property type="protein sequence ID" value="MFC5645019.1"/>
    <property type="molecule type" value="Genomic_DNA"/>
</dbReference>
<dbReference type="PANTHER" id="PTHR24260:SF136">
    <property type="entry name" value="GH08193P-RELATED"/>
    <property type="match status" value="1"/>
</dbReference>
<keyword evidence="2" id="KW-0378">Hydrolase</keyword>
<feature type="domain" description="Peptidase S1" evidence="1">
    <location>
        <begin position="177"/>
        <end position="395"/>
    </location>
</feature>
<dbReference type="SMART" id="SM00020">
    <property type="entry name" value="Tryp_SPc"/>
    <property type="match status" value="1"/>
</dbReference>
<accession>A0ABW0VJU6</accession>
<dbReference type="InterPro" id="IPR001254">
    <property type="entry name" value="Trypsin_dom"/>
</dbReference>
<dbReference type="InterPro" id="IPR009003">
    <property type="entry name" value="Peptidase_S1_PA"/>
</dbReference>
<dbReference type="Pfam" id="PF00089">
    <property type="entry name" value="Trypsin"/>
    <property type="match status" value="1"/>
</dbReference>
<dbReference type="SUPFAM" id="SSF50494">
    <property type="entry name" value="Trypsin-like serine proteases"/>
    <property type="match status" value="1"/>
</dbReference>
<name>A0ABW0VJU6_9ACTN</name>
<keyword evidence="3" id="KW-1185">Reference proteome</keyword>
<evidence type="ECO:0000313" key="3">
    <source>
        <dbReference type="Proteomes" id="UP001596066"/>
    </source>
</evidence>
<dbReference type="InterPro" id="IPR043504">
    <property type="entry name" value="Peptidase_S1_PA_chymotrypsin"/>
</dbReference>
<comment type="caution">
    <text evidence="2">The sequence shown here is derived from an EMBL/GenBank/DDBJ whole genome shotgun (WGS) entry which is preliminary data.</text>
</comment>
<organism evidence="2 3">
    <name type="scientific">Kitasatospora cinereorecta</name>
    <dbReference type="NCBI Taxonomy" id="285560"/>
    <lineage>
        <taxon>Bacteria</taxon>
        <taxon>Bacillati</taxon>
        <taxon>Actinomycetota</taxon>
        <taxon>Actinomycetes</taxon>
        <taxon>Kitasatosporales</taxon>
        <taxon>Streptomycetaceae</taxon>
        <taxon>Kitasatospora</taxon>
    </lineage>
</organism>
<dbReference type="PANTHER" id="PTHR24260">
    <property type="match status" value="1"/>
</dbReference>
<dbReference type="InterPro" id="IPR051333">
    <property type="entry name" value="CLIP_Serine_Protease"/>
</dbReference>
<dbReference type="PRINTS" id="PR00722">
    <property type="entry name" value="CHYMOTRYPSIN"/>
</dbReference>
<dbReference type="Proteomes" id="UP001596066">
    <property type="component" value="Unassembled WGS sequence"/>
</dbReference>
<dbReference type="GO" id="GO:0016787">
    <property type="term" value="F:hydrolase activity"/>
    <property type="evidence" value="ECO:0007669"/>
    <property type="project" value="UniProtKB-KW"/>
</dbReference>
<dbReference type="RefSeq" id="WP_380231954.1">
    <property type="nucleotide sequence ID" value="NZ_JBHSOC010000060.1"/>
</dbReference>
<dbReference type="InterPro" id="IPR001314">
    <property type="entry name" value="Peptidase_S1A"/>
</dbReference>
<protein>
    <submittedName>
        <fullName evidence="2">Trypsin-like serine protease</fullName>
        <ecNumber evidence="2">3.4.21.-</ecNumber>
    </submittedName>
</protein>
<evidence type="ECO:0000259" key="1">
    <source>
        <dbReference type="PROSITE" id="PS50240"/>
    </source>
</evidence>
<sequence length="455" mass="45989">MFADSGALAFPRACPFSWGNAVRLSRRVAWPLVAALSVPVAAWSGAVPATAADAAPVSVVEDFSYPGAAKILAERGITLKSGDGHIVLADCASGSGLVQLYSRALTPSQVCFKVTGQTGYLALEIPQVYNIKGDDHAIKATLNTDGKVSSVDVNKNAWTPVGEGSSTGTTTLLELNATDGLAVSATNAYPAIGAVTVGQAGRAGSRGCSGTLIAPQWVLTAASCFADDVAKPSALAAGAPSRATTVTFTGHAPLTVTRLVPRSDRDLVLARLASPVAEVAPAAVGTAVPAAGQGVKTGGFGRTASEWVPAAAHVGASTVAGVADSSVTVTTADGSTVCRGDAGGPVFTEADGRITVAGVHGLAGQAGCVAETSTLAKVVDARVDDIANWITANTPRGQRTSADFNGDGRTDLALTGGPNWDCLPVAFSKGDGTVSTTCNTPGMSWGYWAHIQRRW</sequence>
<gene>
    <name evidence="2" type="ORF">ACFPZF_27130</name>
</gene>
<reference evidence="3" key="1">
    <citation type="journal article" date="2019" name="Int. J. Syst. Evol. Microbiol.">
        <title>The Global Catalogue of Microorganisms (GCM) 10K type strain sequencing project: providing services to taxonomists for standard genome sequencing and annotation.</title>
        <authorList>
            <consortium name="The Broad Institute Genomics Platform"/>
            <consortium name="The Broad Institute Genome Sequencing Center for Infectious Disease"/>
            <person name="Wu L."/>
            <person name="Ma J."/>
        </authorList>
    </citation>
    <scope>NUCLEOTIDE SEQUENCE [LARGE SCALE GENOMIC DNA]</scope>
    <source>
        <strain evidence="3">CGMCC 4.1622</strain>
    </source>
</reference>
<proteinExistence type="predicted"/>
<dbReference type="PROSITE" id="PS50240">
    <property type="entry name" value="TRYPSIN_DOM"/>
    <property type="match status" value="1"/>
</dbReference>